<organism evidence="8 9">
    <name type="scientific">Arxiozyma heterogenica</name>
    <dbReference type="NCBI Taxonomy" id="278026"/>
    <lineage>
        <taxon>Eukaryota</taxon>
        <taxon>Fungi</taxon>
        <taxon>Dikarya</taxon>
        <taxon>Ascomycota</taxon>
        <taxon>Saccharomycotina</taxon>
        <taxon>Saccharomycetes</taxon>
        <taxon>Saccharomycetales</taxon>
        <taxon>Saccharomycetaceae</taxon>
        <taxon>Arxiozyma</taxon>
    </lineage>
</organism>
<evidence type="ECO:0000256" key="4">
    <source>
        <dbReference type="ARBA" id="ARBA00038458"/>
    </source>
</evidence>
<feature type="region of interest" description="Disordered" evidence="7">
    <location>
        <begin position="65"/>
        <end position="99"/>
    </location>
</feature>
<feature type="coiled-coil region" evidence="6">
    <location>
        <begin position="15"/>
        <end position="49"/>
    </location>
</feature>
<dbReference type="GO" id="GO:0032991">
    <property type="term" value="C:protein-containing complex"/>
    <property type="evidence" value="ECO:0007669"/>
    <property type="project" value="TreeGrafter"/>
</dbReference>
<keyword evidence="3" id="KW-0949">S-adenosyl-L-methionine</keyword>
<evidence type="ECO:0000256" key="3">
    <source>
        <dbReference type="ARBA" id="ARBA00022691"/>
    </source>
</evidence>
<dbReference type="InterPro" id="IPR029063">
    <property type="entry name" value="SAM-dependent_MTases_sf"/>
</dbReference>
<name>A0AAN7WE71_9SACH</name>
<dbReference type="GO" id="GO:0008757">
    <property type="term" value="F:S-adenosylmethionine-dependent methyltransferase activity"/>
    <property type="evidence" value="ECO:0007669"/>
    <property type="project" value="UniProtKB-ARBA"/>
</dbReference>
<dbReference type="Gene3D" id="3.40.50.150">
    <property type="entry name" value="Vaccinia Virus protein VP39"/>
    <property type="match status" value="1"/>
</dbReference>
<keyword evidence="1" id="KW-0489">Methyltransferase</keyword>
<dbReference type="GO" id="GO:0032259">
    <property type="term" value="P:methylation"/>
    <property type="evidence" value="ECO:0007669"/>
    <property type="project" value="UniProtKB-KW"/>
</dbReference>
<keyword evidence="2" id="KW-0808">Transferase</keyword>
<comment type="similarity">
    <text evidence="4">Belongs to the class I-like SAM-binding methyltransferase superfamily. RKM5 family.</text>
</comment>
<gene>
    <name evidence="8" type="ORF">RI543_004987</name>
</gene>
<keyword evidence="6" id="KW-0175">Coiled coil</keyword>
<dbReference type="PANTHER" id="PTHR14614:SF109">
    <property type="entry name" value="RIBOSOMAL LYSINE N-METHYLTRANSFERASE 5"/>
    <property type="match status" value="1"/>
</dbReference>
<dbReference type="AlphaFoldDB" id="A0AAN7WE71"/>
<sequence>MSSLQFFQLNKDTLFEHIFERYVRLEDNINDLKQDLGIQNRNRNQIEINIEPSDEQQQYIASIKNNKNKQQTKKNLKRGRRRRSGKRKQDLEINPDTQKALGTTNTASISIVKNTFSFIVDQSLTSLNSSRDNNNSTTGYVLWSITPFFLKWLLYDPAANVFRSGISNYPLERESLEEEEVDTPLKKDNPYVQISSILNLQSISNKEIAKDSKEDHKKCVIELGSGISGILPIVLGNYVDYYIGTDQQGILNKLKYNIKENCSQIILREIYSKSLNIEPCGDDSSIVEKNDTDTERKALERPKLFLEIECIDWETFKLDNESISSLYPSLDTMKQLESKTVYIVAMDVIYNDFLIKPFLNTIQQLRAYYLEDDNNGSVTVVILIGVHLRSQEVVTTFLEQAIEQDTWSVYSIDTLEWKKSRFNLYMIK</sequence>
<evidence type="ECO:0000256" key="5">
    <source>
        <dbReference type="ARBA" id="ARBA00039932"/>
    </source>
</evidence>
<evidence type="ECO:0000313" key="9">
    <source>
        <dbReference type="Proteomes" id="UP001306508"/>
    </source>
</evidence>
<evidence type="ECO:0000256" key="7">
    <source>
        <dbReference type="SAM" id="MobiDB-lite"/>
    </source>
</evidence>
<dbReference type="GO" id="GO:0005829">
    <property type="term" value="C:cytosol"/>
    <property type="evidence" value="ECO:0007669"/>
    <property type="project" value="TreeGrafter"/>
</dbReference>
<dbReference type="Proteomes" id="UP001306508">
    <property type="component" value="Unassembled WGS sequence"/>
</dbReference>
<proteinExistence type="inferred from homology"/>
<evidence type="ECO:0000313" key="8">
    <source>
        <dbReference type="EMBL" id="KAK5773678.1"/>
    </source>
</evidence>
<reference evidence="9" key="1">
    <citation type="submission" date="2023-07" db="EMBL/GenBank/DDBJ databases">
        <title>A draft genome of Kazachstania heterogenica Y-27499.</title>
        <authorList>
            <person name="Donic C."/>
            <person name="Kralova J.S."/>
            <person name="Fidel L."/>
            <person name="Ben-Dor S."/>
            <person name="Jung S."/>
        </authorList>
    </citation>
    <scope>NUCLEOTIDE SEQUENCE [LARGE SCALE GENOMIC DNA]</scope>
    <source>
        <strain evidence="9">Y27499</strain>
    </source>
</reference>
<dbReference type="PANTHER" id="PTHR14614">
    <property type="entry name" value="HEPATOCELLULAR CARCINOMA-ASSOCIATED ANTIGEN"/>
    <property type="match status" value="1"/>
</dbReference>
<keyword evidence="9" id="KW-1185">Reference proteome</keyword>
<evidence type="ECO:0000256" key="1">
    <source>
        <dbReference type="ARBA" id="ARBA00022603"/>
    </source>
</evidence>
<evidence type="ECO:0000256" key="2">
    <source>
        <dbReference type="ARBA" id="ARBA00022679"/>
    </source>
</evidence>
<feature type="compositionally biased region" description="Basic residues" evidence="7">
    <location>
        <begin position="66"/>
        <end position="86"/>
    </location>
</feature>
<comment type="caution">
    <text evidence="8">The sequence shown here is derived from an EMBL/GenBank/DDBJ whole genome shotgun (WGS) entry which is preliminary data.</text>
</comment>
<dbReference type="InterPro" id="IPR019410">
    <property type="entry name" value="Methyltransf_16"/>
</dbReference>
<protein>
    <recommendedName>
        <fullName evidence="5">Ribosomal lysine N-methyltransferase 5</fullName>
    </recommendedName>
</protein>
<accession>A0AAN7WE71</accession>
<evidence type="ECO:0000256" key="6">
    <source>
        <dbReference type="SAM" id="Coils"/>
    </source>
</evidence>
<dbReference type="EMBL" id="JAWIZZ010000071">
    <property type="protein sequence ID" value="KAK5773678.1"/>
    <property type="molecule type" value="Genomic_DNA"/>
</dbReference>